<proteinExistence type="predicted"/>
<reference evidence="3" key="1">
    <citation type="submission" date="2017-08" db="EMBL/GenBank/DDBJ databases">
        <authorList>
            <person name="Polle J.E."/>
            <person name="Barry K."/>
            <person name="Cushman J."/>
            <person name="Schmutz J."/>
            <person name="Tran D."/>
            <person name="Hathwaick L.T."/>
            <person name="Yim W.C."/>
            <person name="Jenkins J."/>
            <person name="Mckie-Krisberg Z.M."/>
            <person name="Prochnik S."/>
            <person name="Lindquist E."/>
            <person name="Dockter R.B."/>
            <person name="Adam C."/>
            <person name="Molina H."/>
            <person name="Bunkerborg J."/>
            <person name="Jin E."/>
            <person name="Buchheim M."/>
            <person name="Magnuson J."/>
        </authorList>
    </citation>
    <scope>NUCLEOTIDE SEQUENCE</scope>
    <source>
        <strain evidence="3">CCAP 19/18</strain>
    </source>
</reference>
<evidence type="ECO:0000256" key="1">
    <source>
        <dbReference type="SAM" id="Coils"/>
    </source>
</evidence>
<comment type="caution">
    <text evidence="3">The sequence shown here is derived from an EMBL/GenBank/DDBJ whole genome shotgun (WGS) entry which is preliminary data.</text>
</comment>
<protein>
    <submittedName>
        <fullName evidence="3">Uncharacterized protein</fullName>
    </submittedName>
</protein>
<evidence type="ECO:0000313" key="4">
    <source>
        <dbReference type="Proteomes" id="UP000815325"/>
    </source>
</evidence>
<feature type="region of interest" description="Disordered" evidence="2">
    <location>
        <begin position="139"/>
        <end position="172"/>
    </location>
</feature>
<dbReference type="EMBL" id="MU069641">
    <property type="protein sequence ID" value="KAF5836827.1"/>
    <property type="molecule type" value="Genomic_DNA"/>
</dbReference>
<organism evidence="3 4">
    <name type="scientific">Dunaliella salina</name>
    <name type="common">Green alga</name>
    <name type="synonym">Protococcus salinus</name>
    <dbReference type="NCBI Taxonomy" id="3046"/>
    <lineage>
        <taxon>Eukaryota</taxon>
        <taxon>Viridiplantae</taxon>
        <taxon>Chlorophyta</taxon>
        <taxon>core chlorophytes</taxon>
        <taxon>Chlorophyceae</taxon>
        <taxon>CS clade</taxon>
        <taxon>Chlamydomonadales</taxon>
        <taxon>Dunaliellaceae</taxon>
        <taxon>Dunaliella</taxon>
    </lineage>
</organism>
<gene>
    <name evidence="3" type="ORF">DUNSADRAFT_5367</name>
</gene>
<feature type="coiled-coil region" evidence="1">
    <location>
        <begin position="276"/>
        <end position="303"/>
    </location>
</feature>
<evidence type="ECO:0000313" key="3">
    <source>
        <dbReference type="EMBL" id="KAF5836827.1"/>
    </source>
</evidence>
<accession>A0ABQ7GQE4</accession>
<sequence length="331" mass="35045">MADHDEWHLIGQDDASEGALSRPTSPPLPPSSSLAAEQQPAGTAVPTAVSACCSSTEVASPASERLADCVLGQPFPPVSTDGAGTLPLSQPCPVAALSTYQSQAPEVSSSQAIHAAHNNRERSEELETVMSVQALSGEGSLEGFHDPAAPGGPQQGDGDVGLDDDDSAHVPPPRHHGLLSWLERGLGALSSLLACIPSKVAGLWRACAAELHEEVADLRRVFAHTRLHFSQEVTKSSSKVADVVSRRTPRATTLVPLLSLSTVVACCGLLHFMARCQRLNSAMQQRERELSRLLLKVLNLQEALQQPRRVTPILRHTGIMPGALAVSSCML</sequence>
<evidence type="ECO:0000256" key="2">
    <source>
        <dbReference type="SAM" id="MobiDB-lite"/>
    </source>
</evidence>
<feature type="region of interest" description="Disordered" evidence="2">
    <location>
        <begin position="1"/>
        <end position="46"/>
    </location>
</feature>
<keyword evidence="1" id="KW-0175">Coiled coil</keyword>
<name>A0ABQ7GQE4_DUNSA</name>
<keyword evidence="4" id="KW-1185">Reference proteome</keyword>
<dbReference type="Proteomes" id="UP000815325">
    <property type="component" value="Unassembled WGS sequence"/>
</dbReference>